<keyword evidence="4" id="KW-0805">Transcription regulation</keyword>
<evidence type="ECO:0000313" key="11">
    <source>
        <dbReference type="WBParaSite" id="TMUE_3000012470.1"/>
    </source>
</evidence>
<accession>A0A5S6QKH6</accession>
<keyword evidence="7" id="KW-0539">Nucleus</keyword>
<proteinExistence type="inferred from homology"/>
<dbReference type="InterPro" id="IPR021018">
    <property type="entry name" value="Mediator_Med29_met"/>
</dbReference>
<evidence type="ECO:0000256" key="6">
    <source>
        <dbReference type="ARBA" id="ARBA00023163"/>
    </source>
</evidence>
<dbReference type="Proteomes" id="UP000046395">
    <property type="component" value="Unassembled WGS sequence"/>
</dbReference>
<evidence type="ECO:0000256" key="2">
    <source>
        <dbReference type="ARBA" id="ARBA00009851"/>
    </source>
</evidence>
<evidence type="ECO:0000256" key="3">
    <source>
        <dbReference type="ARBA" id="ARBA00019684"/>
    </source>
</evidence>
<protein>
    <recommendedName>
        <fullName evidence="3">Mediator of RNA polymerase II transcription subunit 29</fullName>
    </recommendedName>
    <alternativeName>
        <fullName evidence="8">Mediator complex subunit 29</fullName>
    </alternativeName>
</protein>
<dbReference type="AlphaFoldDB" id="A0A5S6QKH6"/>
<keyword evidence="9" id="KW-1185">Reference proteome</keyword>
<evidence type="ECO:0000256" key="5">
    <source>
        <dbReference type="ARBA" id="ARBA00023159"/>
    </source>
</evidence>
<evidence type="ECO:0000256" key="1">
    <source>
        <dbReference type="ARBA" id="ARBA00004123"/>
    </source>
</evidence>
<dbReference type="WBParaSite" id="TMUE_3000012470.1">
    <property type="protein sequence ID" value="TMUE_3000012470.1"/>
    <property type="gene ID" value="WBGene00302848"/>
</dbReference>
<keyword evidence="5" id="KW-0010">Activator</keyword>
<reference evidence="10 11" key="3">
    <citation type="submission" date="2019-12" db="UniProtKB">
        <authorList>
            <consortium name="WormBaseParasite"/>
        </authorList>
    </citation>
    <scope>IDENTIFICATION</scope>
</reference>
<dbReference type="WBParaSite" id="TMUE_2000007846.1">
    <property type="protein sequence ID" value="TMUE_2000007846.1"/>
    <property type="gene ID" value="WBGene00300024"/>
</dbReference>
<dbReference type="Pfam" id="PF11568">
    <property type="entry name" value="Med29"/>
    <property type="match status" value="1"/>
</dbReference>
<comment type="subcellular location">
    <subcellularLocation>
        <location evidence="1">Nucleus</location>
    </subcellularLocation>
</comment>
<organism evidence="9 10">
    <name type="scientific">Trichuris muris</name>
    <name type="common">Mouse whipworm</name>
    <dbReference type="NCBI Taxonomy" id="70415"/>
    <lineage>
        <taxon>Eukaryota</taxon>
        <taxon>Metazoa</taxon>
        <taxon>Ecdysozoa</taxon>
        <taxon>Nematoda</taxon>
        <taxon>Enoplea</taxon>
        <taxon>Dorylaimia</taxon>
        <taxon>Trichinellida</taxon>
        <taxon>Trichuridae</taxon>
        <taxon>Trichuris</taxon>
    </lineage>
</organism>
<evidence type="ECO:0000313" key="10">
    <source>
        <dbReference type="WBParaSite" id="TMUE_2000007846.1"/>
    </source>
</evidence>
<name>A0A5S6QKH6_TRIMR</name>
<dbReference type="GO" id="GO:0016592">
    <property type="term" value="C:mediator complex"/>
    <property type="evidence" value="ECO:0007669"/>
    <property type="project" value="InterPro"/>
</dbReference>
<evidence type="ECO:0000256" key="4">
    <source>
        <dbReference type="ARBA" id="ARBA00023015"/>
    </source>
</evidence>
<sequence>MASSQGQSNAVVGGVPVDQAYLLPLNKLKTQVLELKHVLAVIMRTAGDLIKQGCSENDEPTAEVSAARTELGKSLDLFYCGCDQIEHTLLLILDCQRTYSDLSQFLPVTVVGPLGRFSSEKADETVAAASKGTVNHTQFVSFFRLIDVLSLAKDQQHHAVLRVGFALHDDRRRSSLLIICRSICKHG</sequence>
<evidence type="ECO:0000256" key="8">
    <source>
        <dbReference type="ARBA" id="ARBA00031963"/>
    </source>
</evidence>
<reference evidence="9" key="1">
    <citation type="submission" date="2013-11" db="EMBL/GenBank/DDBJ databases">
        <authorList>
            <person name="Aslett M."/>
        </authorList>
    </citation>
    <scope>NUCLEOTIDE SEQUENCE [LARGE SCALE GENOMIC DNA]</scope>
    <source>
        <strain evidence="9">Edinburgh</strain>
    </source>
</reference>
<evidence type="ECO:0000256" key="7">
    <source>
        <dbReference type="ARBA" id="ARBA00023242"/>
    </source>
</evidence>
<comment type="similarity">
    <text evidence="2">Belongs to the Mediator complex subunit 29 family.</text>
</comment>
<evidence type="ECO:0000313" key="9">
    <source>
        <dbReference type="Proteomes" id="UP000046395"/>
    </source>
</evidence>
<keyword evidence="6" id="KW-0804">Transcription</keyword>
<reference evidence="9" key="2">
    <citation type="submission" date="2014-03" db="EMBL/GenBank/DDBJ databases">
        <title>The whipworm genome and dual-species transcriptomics of an intimate host-pathogen interaction.</title>
        <authorList>
            <person name="Foth B.J."/>
            <person name="Tsai I.J."/>
            <person name="Reid A.J."/>
            <person name="Bancroft A.J."/>
            <person name="Nichol S."/>
            <person name="Tracey A."/>
            <person name="Holroyd N."/>
            <person name="Cotton J.A."/>
            <person name="Stanley E.J."/>
            <person name="Zarowiecki M."/>
            <person name="Liu J.Z."/>
            <person name="Huckvale T."/>
            <person name="Cooper P.J."/>
            <person name="Grencis R.K."/>
            <person name="Berriman M."/>
        </authorList>
    </citation>
    <scope>NUCLEOTIDE SEQUENCE [LARGE SCALE GENOMIC DNA]</scope>
    <source>
        <strain evidence="9">Edinburgh</strain>
    </source>
</reference>